<accession>A0A423PHD8</accession>
<evidence type="ECO:0000313" key="2">
    <source>
        <dbReference type="EMBL" id="ROO25048.1"/>
    </source>
</evidence>
<dbReference type="AlphaFoldDB" id="A0A423PHD8"/>
<reference evidence="2 3" key="1">
    <citation type="submission" date="2013-10" db="EMBL/GenBank/DDBJ databases">
        <title>Salinisphaera orenii MK-B5 Genome Sequencing.</title>
        <authorList>
            <person name="Lai Q."/>
            <person name="Li C."/>
            <person name="Shao Z."/>
        </authorList>
    </citation>
    <scope>NUCLEOTIDE SEQUENCE [LARGE SCALE GENOMIC DNA]</scope>
    <source>
        <strain evidence="2 3">MK-B5</strain>
    </source>
</reference>
<comment type="caution">
    <text evidence="2">The sequence shown here is derived from an EMBL/GenBank/DDBJ whole genome shotgun (WGS) entry which is preliminary data.</text>
</comment>
<evidence type="ECO:0000256" key="1">
    <source>
        <dbReference type="SAM" id="SignalP"/>
    </source>
</evidence>
<dbReference type="EMBL" id="AYKH01000040">
    <property type="protein sequence ID" value="ROO25048.1"/>
    <property type="molecule type" value="Genomic_DNA"/>
</dbReference>
<protein>
    <recommendedName>
        <fullName evidence="4">Lipoprotein</fullName>
    </recommendedName>
</protein>
<gene>
    <name evidence="2" type="ORF">SAOR_13340</name>
</gene>
<evidence type="ECO:0000313" key="3">
    <source>
        <dbReference type="Proteomes" id="UP000283993"/>
    </source>
</evidence>
<name>A0A423PHD8_9GAMM</name>
<proteinExistence type="predicted"/>
<feature type="chain" id="PRO_5018988115" description="Lipoprotein" evidence="1">
    <location>
        <begin position="24"/>
        <end position="116"/>
    </location>
</feature>
<dbReference type="Proteomes" id="UP000283993">
    <property type="component" value="Unassembled WGS sequence"/>
</dbReference>
<evidence type="ECO:0008006" key="4">
    <source>
        <dbReference type="Google" id="ProtNLM"/>
    </source>
</evidence>
<keyword evidence="3" id="KW-1185">Reference proteome</keyword>
<feature type="signal peptide" evidence="1">
    <location>
        <begin position="1"/>
        <end position="23"/>
    </location>
</feature>
<keyword evidence="1" id="KW-0732">Signal</keyword>
<sequence>MRRFIGTALALCLLTGCAGGPEADADAAFTRYWQCAHGAAMAHAADTALDAQAVAMRAQADCYGAYEDYKTQKTRHVRSVVPAHDRAMAVTLAESEAFERRKDVTARLRELVIDAR</sequence>
<dbReference type="PROSITE" id="PS51257">
    <property type="entry name" value="PROKAR_LIPOPROTEIN"/>
    <property type="match status" value="1"/>
</dbReference>
<organism evidence="2 3">
    <name type="scientific">Salinisphaera orenii MK-B5</name>
    <dbReference type="NCBI Taxonomy" id="856730"/>
    <lineage>
        <taxon>Bacteria</taxon>
        <taxon>Pseudomonadati</taxon>
        <taxon>Pseudomonadota</taxon>
        <taxon>Gammaproteobacteria</taxon>
        <taxon>Salinisphaerales</taxon>
        <taxon>Salinisphaeraceae</taxon>
        <taxon>Salinisphaera</taxon>
    </lineage>
</organism>
<dbReference type="RefSeq" id="WP_123631875.1">
    <property type="nucleotide sequence ID" value="NZ_AYKH01000040.1"/>
</dbReference>